<dbReference type="GO" id="GO:0016829">
    <property type="term" value="F:lyase activity"/>
    <property type="evidence" value="ECO:0007669"/>
    <property type="project" value="UniProtKB-KW"/>
</dbReference>
<comment type="similarity">
    <text evidence="1 3">Belongs to the enoyl-CoA hydratase/isomerase family.</text>
</comment>
<dbReference type="GO" id="GO:0005739">
    <property type="term" value="C:mitochondrion"/>
    <property type="evidence" value="ECO:0007669"/>
    <property type="project" value="TreeGrafter"/>
</dbReference>
<dbReference type="Gene3D" id="1.10.12.10">
    <property type="entry name" value="Lyase 2-enoyl-coa Hydratase, Chain A, domain 2"/>
    <property type="match status" value="1"/>
</dbReference>
<dbReference type="Gene3D" id="3.90.226.10">
    <property type="entry name" value="2-enoyl-CoA Hydratase, Chain A, domain 1"/>
    <property type="match status" value="1"/>
</dbReference>
<evidence type="ECO:0000313" key="4">
    <source>
        <dbReference type="EMBL" id="EGR27851.1"/>
    </source>
</evidence>
<dbReference type="GeneID" id="14903936"/>
<evidence type="ECO:0000256" key="3">
    <source>
        <dbReference type="RuleBase" id="RU003707"/>
    </source>
</evidence>
<dbReference type="RefSeq" id="XP_004027196.1">
    <property type="nucleotide sequence ID" value="XM_004027147.1"/>
</dbReference>
<dbReference type="PROSITE" id="PS00166">
    <property type="entry name" value="ENOYL_COA_HYDRATASE"/>
    <property type="match status" value="1"/>
</dbReference>
<dbReference type="SUPFAM" id="SSF52096">
    <property type="entry name" value="ClpP/crotonase"/>
    <property type="match status" value="1"/>
</dbReference>
<dbReference type="InterPro" id="IPR014748">
    <property type="entry name" value="Enoyl-CoA_hydra_C"/>
</dbReference>
<reference evidence="4 5" key="1">
    <citation type="submission" date="2011-07" db="EMBL/GenBank/DDBJ databases">
        <authorList>
            <person name="Coyne R."/>
            <person name="Brami D."/>
            <person name="Johnson J."/>
            <person name="Hostetler J."/>
            <person name="Hannick L."/>
            <person name="Clark T."/>
            <person name="Cassidy-Hanley D."/>
            <person name="Inman J."/>
        </authorList>
    </citation>
    <scope>NUCLEOTIDE SEQUENCE [LARGE SCALE GENOMIC DNA]</scope>
    <source>
        <strain evidence="4 5">G5</strain>
    </source>
</reference>
<dbReference type="OMA" id="MCADIVI"/>
<dbReference type="Pfam" id="PF00378">
    <property type="entry name" value="ECH_1"/>
    <property type="match status" value="1"/>
</dbReference>
<proteinExistence type="inferred from homology"/>
<dbReference type="OrthoDB" id="2018133at2759"/>
<dbReference type="PANTHER" id="PTHR11941:SF54">
    <property type="entry name" value="ENOYL-COA HYDRATASE, MITOCHONDRIAL"/>
    <property type="match status" value="1"/>
</dbReference>
<dbReference type="PANTHER" id="PTHR11941">
    <property type="entry name" value="ENOYL-COA HYDRATASE-RELATED"/>
    <property type="match status" value="1"/>
</dbReference>
<dbReference type="InterPro" id="IPR001753">
    <property type="entry name" value="Enoyl-CoA_hydra/iso"/>
</dbReference>
<accession>G0R3U4</accession>
<dbReference type="eggNOG" id="KOG1680">
    <property type="taxonomic scope" value="Eukaryota"/>
</dbReference>
<evidence type="ECO:0000313" key="5">
    <source>
        <dbReference type="Proteomes" id="UP000008983"/>
    </source>
</evidence>
<dbReference type="Proteomes" id="UP000008983">
    <property type="component" value="Unassembled WGS sequence"/>
</dbReference>
<dbReference type="AlphaFoldDB" id="G0R3U4"/>
<gene>
    <name evidence="4" type="ORF">IMG5_187560</name>
</gene>
<dbReference type="GO" id="GO:0006635">
    <property type="term" value="P:fatty acid beta-oxidation"/>
    <property type="evidence" value="ECO:0007669"/>
    <property type="project" value="TreeGrafter"/>
</dbReference>
<evidence type="ECO:0000256" key="1">
    <source>
        <dbReference type="ARBA" id="ARBA00005254"/>
    </source>
</evidence>
<dbReference type="EMBL" id="GL984313">
    <property type="protein sequence ID" value="EGR27851.1"/>
    <property type="molecule type" value="Genomic_DNA"/>
</dbReference>
<name>G0R3U4_ICHMU</name>
<keyword evidence="2" id="KW-0456">Lyase</keyword>
<sequence>MERLKHISNQLSINKTTHSDKKVQIEYIFNNRIGIITFNSPKDLNALSKELESQFLKALKQLDQDESVKVIILLSNVPKAFCAGIDITRFSNVTNENLIKSKLFENYDNKYFKITKPIISGVNGFALGGGFEIALGSDIIFCSQEAKFGFPEIKLGLIPGIGGTQRFTKIVGKIIANYYILSGEFLDAQTAKNLNIVAGIFSNDKLREEVIKYAEKIAMYSSYSIIVGKNVTNQAEELSISEGIKYERRMFYSLFNLPGAKEGIDAFNKKRKANFDGI</sequence>
<protein>
    <recommendedName>
        <fullName evidence="6">Enoyl-CoA hydratase</fullName>
    </recommendedName>
</protein>
<evidence type="ECO:0000256" key="2">
    <source>
        <dbReference type="ARBA" id="ARBA00023239"/>
    </source>
</evidence>
<dbReference type="STRING" id="857967.G0R3U4"/>
<dbReference type="InParanoid" id="G0R3U4"/>
<dbReference type="InterPro" id="IPR029045">
    <property type="entry name" value="ClpP/crotonase-like_dom_sf"/>
</dbReference>
<organism evidence="4 5">
    <name type="scientific">Ichthyophthirius multifiliis</name>
    <name type="common">White spot disease agent</name>
    <name type="synonym">Ich</name>
    <dbReference type="NCBI Taxonomy" id="5932"/>
    <lineage>
        <taxon>Eukaryota</taxon>
        <taxon>Sar</taxon>
        <taxon>Alveolata</taxon>
        <taxon>Ciliophora</taxon>
        <taxon>Intramacronucleata</taxon>
        <taxon>Oligohymenophorea</taxon>
        <taxon>Hymenostomatida</taxon>
        <taxon>Ophryoglenina</taxon>
        <taxon>Ichthyophthirius</taxon>
    </lineage>
</organism>
<dbReference type="InterPro" id="IPR018376">
    <property type="entry name" value="Enoyl-CoA_hyd/isom_CS"/>
</dbReference>
<dbReference type="CDD" id="cd06558">
    <property type="entry name" value="crotonase-like"/>
    <property type="match status" value="1"/>
</dbReference>
<evidence type="ECO:0008006" key="6">
    <source>
        <dbReference type="Google" id="ProtNLM"/>
    </source>
</evidence>
<keyword evidence="5" id="KW-1185">Reference proteome</keyword>